<comment type="caution">
    <text evidence="1">The sequence shown here is derived from an EMBL/GenBank/DDBJ whole genome shotgun (WGS) entry which is preliminary data.</text>
</comment>
<proteinExistence type="predicted"/>
<keyword evidence="2" id="KW-1185">Reference proteome</keyword>
<dbReference type="Pfam" id="PF19781">
    <property type="entry name" value="DUF6266"/>
    <property type="match status" value="1"/>
</dbReference>
<organism evidence="1 2">
    <name type="scientific">Sphingobacterium micropteri</name>
    <dbReference type="NCBI Taxonomy" id="2763501"/>
    <lineage>
        <taxon>Bacteria</taxon>
        <taxon>Pseudomonadati</taxon>
        <taxon>Bacteroidota</taxon>
        <taxon>Sphingobacteriia</taxon>
        <taxon>Sphingobacteriales</taxon>
        <taxon>Sphingobacteriaceae</taxon>
        <taxon>Sphingobacterium</taxon>
    </lineage>
</organism>
<sequence>MAKFLKGITGAYSGKVGNVIGSNWRNVDYVRSLPKPSKKPATADQLAQRARFARAVSFLSPITDLVNLGYSDKQQGKCTGYNKALQHLINHGIMGEYPNYTLNYEAVVIARGSLANLIGVAWTETSPKNLEVSWVPEVNRFNAFTDDSVILLVYNIEKSFFNVLESATREDGALTFTVPDVYEGDRMVGWVFTGHRDGVKTSGSFYLGEITIS</sequence>
<dbReference type="InterPro" id="IPR046233">
    <property type="entry name" value="DUF6266"/>
</dbReference>
<name>A0ABR7YKE2_9SPHI</name>
<accession>A0ABR7YKE2</accession>
<dbReference type="RefSeq" id="WP_190992798.1">
    <property type="nucleotide sequence ID" value="NZ_JACOIK010000002.1"/>
</dbReference>
<evidence type="ECO:0000313" key="2">
    <source>
        <dbReference type="Proteomes" id="UP000602759"/>
    </source>
</evidence>
<reference evidence="1 2" key="1">
    <citation type="submission" date="2020-08" db="EMBL/GenBank/DDBJ databases">
        <title>Sphingobacterium sp. DN00404 isolated from aquaculture water.</title>
        <authorList>
            <person name="Zhang M."/>
        </authorList>
    </citation>
    <scope>NUCLEOTIDE SEQUENCE [LARGE SCALE GENOMIC DNA]</scope>
    <source>
        <strain evidence="1 2">DN00404</strain>
    </source>
</reference>
<protein>
    <submittedName>
        <fullName evidence="1">Uncharacterized protein</fullName>
    </submittedName>
</protein>
<evidence type="ECO:0000313" key="1">
    <source>
        <dbReference type="EMBL" id="MBD1431780.1"/>
    </source>
</evidence>
<dbReference type="Proteomes" id="UP000602759">
    <property type="component" value="Unassembled WGS sequence"/>
</dbReference>
<gene>
    <name evidence="1" type="ORF">H8B06_03000</name>
</gene>
<dbReference type="EMBL" id="JACOIK010000002">
    <property type="protein sequence ID" value="MBD1431780.1"/>
    <property type="molecule type" value="Genomic_DNA"/>
</dbReference>